<dbReference type="OrthoDB" id="475384at2"/>
<feature type="signal peptide" evidence="1">
    <location>
        <begin position="1"/>
        <end position="28"/>
    </location>
</feature>
<feature type="domain" description="Filamentous haemagglutinin FhaB/tRNA nuclease CdiA-like TPS" evidence="2">
    <location>
        <begin position="33"/>
        <end position="144"/>
    </location>
</feature>
<evidence type="ECO:0000259" key="2">
    <source>
        <dbReference type="SMART" id="SM00912"/>
    </source>
</evidence>
<dbReference type="InterPro" id="IPR011050">
    <property type="entry name" value="Pectin_lyase_fold/virulence"/>
</dbReference>
<dbReference type="InterPro" id="IPR012334">
    <property type="entry name" value="Pectin_lyas_fold"/>
</dbReference>
<name>A0A0M3V4N2_9NOSO</name>
<evidence type="ECO:0000256" key="1">
    <source>
        <dbReference type="SAM" id="SignalP"/>
    </source>
</evidence>
<dbReference type="RefSeq" id="WP_062289519.1">
    <property type="nucleotide sequence ID" value="NZ_CP012036.1"/>
</dbReference>
<dbReference type="STRING" id="224013.ACX27_05605"/>
<evidence type="ECO:0000313" key="4">
    <source>
        <dbReference type="Proteomes" id="UP000062645"/>
    </source>
</evidence>
<protein>
    <submittedName>
        <fullName evidence="3">Filamentous hemagglutinin</fullName>
    </submittedName>
</protein>
<dbReference type="NCBIfam" id="TIGR01901">
    <property type="entry name" value="adhes_NPXG"/>
    <property type="match status" value="1"/>
</dbReference>
<reference evidence="4" key="1">
    <citation type="submission" date="2015-07" db="EMBL/GenBank/DDBJ databases">
        <title>Genome Of Nitrogen-Fixing Cyanobacterium Nostoc piscinale CENA21 From Solimoes/Amazon River Floodplain Sediments And Comparative Genomics To Uncover Biosynthetic Natural Products Potential.</title>
        <authorList>
            <person name="Leao T.F."/>
            <person name="Leao P.N."/>
            <person name="Guimaraes P.I."/>
            <person name="de Melo A.G.C."/>
            <person name="Ramos R.T.J."/>
            <person name="Silva A."/>
            <person name="Fiore M.F."/>
            <person name="Schneider M.P.C."/>
        </authorList>
    </citation>
    <scope>NUCLEOTIDE SEQUENCE [LARGE SCALE GENOMIC DNA]</scope>
    <source>
        <strain evidence="4">CENA21</strain>
    </source>
</reference>
<dbReference type="SUPFAM" id="SSF51126">
    <property type="entry name" value="Pectin lyase-like"/>
    <property type="match status" value="1"/>
</dbReference>
<organism evidence="3 4">
    <name type="scientific">Nostoc piscinale CENA21</name>
    <dbReference type="NCBI Taxonomy" id="224013"/>
    <lineage>
        <taxon>Bacteria</taxon>
        <taxon>Bacillati</taxon>
        <taxon>Cyanobacteriota</taxon>
        <taxon>Cyanophyceae</taxon>
        <taxon>Nostocales</taxon>
        <taxon>Nostocaceae</taxon>
        <taxon>Nostoc</taxon>
    </lineage>
</organism>
<dbReference type="AlphaFoldDB" id="A0A0M3V4N2"/>
<dbReference type="EMBL" id="CP012036">
    <property type="protein sequence ID" value="ALF52443.1"/>
    <property type="molecule type" value="Genomic_DNA"/>
</dbReference>
<dbReference type="PATRIC" id="fig|224013.5.peg.1355"/>
<keyword evidence="4" id="KW-1185">Reference proteome</keyword>
<evidence type="ECO:0000313" key="3">
    <source>
        <dbReference type="EMBL" id="ALF52443.1"/>
    </source>
</evidence>
<sequence>MSNLHWWSRILGSAIGSVIAFSANSTSAQIMQDGTLPTNSQVTTQNNTTTITGGTRVGDNLFHSFLNFSVPANTTASFQNTAGIQNIISRVTGNSISEIDGTLQAGGTANLFLINPNGIVFGSQATLNIGGSFLASTASRINFADGKTFSATDTQVSSLLSVSIPIGLQFTAIAAPIRNLSQASPNGAMNVIDQPVGLQVQSGKTLALVGGDLFLDGGNITAKSGNIELGSVSPNSLVTLKPISQGWVLGYESVNNFQNIRLVPRVVGSTTIGSVIDASGVDGGGRITVQGNIVELISRHAIVTSQTLGMRDGQDLTINAKNLILRDGAQIRVSTFNKGDGGNLNVNASDSVELIGGSFEPVMNRPIATALVSDTAGDGHAGDITVNTSRLRLQNGAEISASSGGNINPSTSTLIPAKGNGGNITINASDSVEITGILAVGFPSNLSATTIGPGAAGTVAVNTAKLLIRDGGITVTSRIPRLPPGTKYQGNVNELGTAGEINVNAGSILLDEKGQITSNSQGGGGGDITLQVQDVLLLRRSSQISTNAGTANAPGDGGNITVNAPNGFIVATPQGNNDITANAFSGAGGRIIINANNIFGFVQRSRADLVQILGTEDSRQLNPNRLPTSDITAFSQQNPSLNGTIQINTPDVDPSRGLLELPAEPFDASRQIATYCKPGGKFKKGSLIATGKGGIAPSPTDPLMDDSVLVNWITLDGESENSVSHLPHHISRQKLDSVTQETQIVPAQGWVQDGKGNVTLVSQAPTVTPHSPLLNPVSCAANL</sequence>
<dbReference type="Gene3D" id="2.160.20.10">
    <property type="entry name" value="Single-stranded right-handed beta-helix, Pectin lyase-like"/>
    <property type="match status" value="2"/>
</dbReference>
<dbReference type="SMART" id="SM00912">
    <property type="entry name" value="Haemagg_act"/>
    <property type="match status" value="1"/>
</dbReference>
<dbReference type="Pfam" id="PF05860">
    <property type="entry name" value="TPS"/>
    <property type="match status" value="1"/>
</dbReference>
<feature type="chain" id="PRO_5005791070" evidence="1">
    <location>
        <begin position="29"/>
        <end position="783"/>
    </location>
</feature>
<dbReference type="KEGG" id="npz:ACX27_05605"/>
<dbReference type="InterPro" id="IPR008638">
    <property type="entry name" value="FhaB/CdiA-like_TPS"/>
</dbReference>
<accession>A0A0M3V4N2</accession>
<keyword evidence="1" id="KW-0732">Signal</keyword>
<dbReference type="Proteomes" id="UP000062645">
    <property type="component" value="Chromosome"/>
</dbReference>
<gene>
    <name evidence="3" type="ORF">ACX27_05605</name>
</gene>
<reference evidence="3 4" key="2">
    <citation type="journal article" date="2016" name="Genome Announc.">
        <title>Draft Genome Sequence of the N2-Fixing Cyanobacterium Nostoc piscinale CENA21, Isolated from the Brazilian Amazon Floodplain.</title>
        <authorList>
            <person name="Leao T."/>
            <person name="Guimaraes P.I."/>
            <person name="de Melo A.G."/>
            <person name="Ramos R.T."/>
            <person name="Leao P.N."/>
            <person name="Silva A."/>
            <person name="Fiore M.F."/>
            <person name="Schneider M.P."/>
        </authorList>
    </citation>
    <scope>NUCLEOTIDE SEQUENCE [LARGE SCALE GENOMIC DNA]</scope>
    <source>
        <strain evidence="3 4">CENA21</strain>
    </source>
</reference>
<proteinExistence type="predicted"/>